<gene>
    <name evidence="1" type="ORF">BgAZ_305060</name>
</gene>
<keyword evidence="2" id="KW-1185">Reference proteome</keyword>
<evidence type="ECO:0000313" key="2">
    <source>
        <dbReference type="Proteomes" id="UP001230268"/>
    </source>
</evidence>
<evidence type="ECO:0000313" key="1">
    <source>
        <dbReference type="EMBL" id="KAK1442988.1"/>
    </source>
</evidence>
<protein>
    <submittedName>
        <fullName evidence="1">Uncharacterized protein</fullName>
    </submittedName>
</protein>
<accession>A0AAD8LP06</accession>
<sequence>MTRRVRYNAPPKGSKIASELEKMFSDPLNTSPWEYEMAIVDSFNKRQSAGYQFLKNEWAYQDHSEDPHQAAGVLEGGPENYTGKGLRLVGGKDRQRTERMPYHLDHGNFWRQRVEMGEISFCINPDANQDVTMDETDLDLERRQWGSWGRRTYNYLPILESAFRSRKRAENPTDLPYPWLIPHHIYERTPRHVAHGAHFIPEPDPDMVLAATGHFAGYIKPPFAFPRETMKKQNILLTEWDRLEEQYKKTKDESIAERIREIKNYLFNYDEMMKCDSKSFKVAVDVAILNARKFMKEQRDTAALNPDVIDYYLSKVPNPTAIGGGCSHYNGPGKTATICLVGYFPDEKVFRQYTSIEELAEAYHTLMTELRSEGSTHTSSQMVMDEEIRDYLLRKDRRKFPRLIAEYTPLWTHRKFGPEFGDALKPGQKIVESDLTNFGAKLRKRRRGLTAEERDKNFVDDYHFFENEVDYQ</sequence>
<proteinExistence type="predicted"/>
<dbReference type="EMBL" id="JAVEPI010000003">
    <property type="protein sequence ID" value="KAK1442988.1"/>
    <property type="molecule type" value="Genomic_DNA"/>
</dbReference>
<name>A0AAD8LP06_BABGI</name>
<comment type="caution">
    <text evidence="1">The sequence shown here is derived from an EMBL/GenBank/DDBJ whole genome shotgun (WGS) entry which is preliminary data.</text>
</comment>
<organism evidence="1 2">
    <name type="scientific">Babesia gibsoni</name>
    <dbReference type="NCBI Taxonomy" id="33632"/>
    <lineage>
        <taxon>Eukaryota</taxon>
        <taxon>Sar</taxon>
        <taxon>Alveolata</taxon>
        <taxon>Apicomplexa</taxon>
        <taxon>Aconoidasida</taxon>
        <taxon>Piroplasmida</taxon>
        <taxon>Babesiidae</taxon>
        <taxon>Babesia</taxon>
    </lineage>
</organism>
<dbReference type="AlphaFoldDB" id="A0AAD8LP06"/>
<dbReference type="Proteomes" id="UP001230268">
    <property type="component" value="Unassembled WGS sequence"/>
</dbReference>
<reference evidence="1" key="1">
    <citation type="submission" date="2023-08" db="EMBL/GenBank/DDBJ databases">
        <title>Draft sequence of the Babesia gibsoni genome.</title>
        <authorList>
            <person name="Yamagishi J.Y."/>
            <person name="Xuan X.X."/>
        </authorList>
    </citation>
    <scope>NUCLEOTIDE SEQUENCE</scope>
    <source>
        <strain evidence="1">Azabu</strain>
    </source>
</reference>